<dbReference type="Pfam" id="PF17099">
    <property type="entry name" value="TrpP"/>
    <property type="match status" value="1"/>
</dbReference>
<evidence type="ECO:0000313" key="2">
    <source>
        <dbReference type="EMBL" id="MDY0407819.1"/>
    </source>
</evidence>
<keyword evidence="1" id="KW-0812">Transmembrane</keyword>
<reference evidence="2 3" key="1">
    <citation type="submission" date="2023-10" db="EMBL/GenBank/DDBJ databases">
        <title>Virgibacillus soli CC-YMP-6 genome.</title>
        <authorList>
            <person name="Miliotis G."/>
            <person name="Sengupta P."/>
            <person name="Hameed A."/>
            <person name="Chuvochina M."/>
            <person name="Mcdonagh F."/>
            <person name="Simpson A.C."/>
            <person name="Singh N.K."/>
            <person name="Rekha P.D."/>
            <person name="Raman K."/>
            <person name="Hugenholtz P."/>
            <person name="Venkateswaran K."/>
        </authorList>
    </citation>
    <scope>NUCLEOTIDE SEQUENCE [LARGE SCALE GENOMIC DNA]</scope>
    <source>
        <strain evidence="2 3">CC-YMP-6</strain>
    </source>
</reference>
<keyword evidence="1" id="KW-0472">Membrane</keyword>
<name>A0ABU5CPS3_9BACI</name>
<sequence length="172" mass="18291">MKTRILVILSLLVGIGAVLHAVVPPILFGMKPDMLLSMMFLGILLFPKMNYVLLVSIVTGIISALTTGMAGGQIANIVDKPVTALLFLGLYLFIRDKVNGNISAPILTAIGTIISGTIFLTVILSIGAMQGAFIPLFIGIVLPTAVVNTLIMIVIYPVVNQIMSRMQPISIS</sequence>
<dbReference type="RefSeq" id="WP_320378600.1">
    <property type="nucleotide sequence ID" value="NZ_JAWDIQ010000001.1"/>
</dbReference>
<evidence type="ECO:0000256" key="1">
    <source>
        <dbReference type="SAM" id="Phobius"/>
    </source>
</evidence>
<feature type="transmembrane region" description="Helical" evidence="1">
    <location>
        <begin position="6"/>
        <end position="30"/>
    </location>
</feature>
<feature type="transmembrane region" description="Helical" evidence="1">
    <location>
        <begin position="132"/>
        <end position="159"/>
    </location>
</feature>
<dbReference type="Proteomes" id="UP001275315">
    <property type="component" value="Unassembled WGS sequence"/>
</dbReference>
<dbReference type="InterPro" id="IPR031360">
    <property type="entry name" value="TrpP"/>
</dbReference>
<organism evidence="2 3">
    <name type="scientific">Paracerasibacillus soli</name>
    <dbReference type="NCBI Taxonomy" id="480284"/>
    <lineage>
        <taxon>Bacteria</taxon>
        <taxon>Bacillati</taxon>
        <taxon>Bacillota</taxon>
        <taxon>Bacilli</taxon>
        <taxon>Bacillales</taxon>
        <taxon>Bacillaceae</taxon>
        <taxon>Paracerasibacillus</taxon>
    </lineage>
</organism>
<dbReference type="EMBL" id="JAWDIQ010000001">
    <property type="protein sequence ID" value="MDY0407819.1"/>
    <property type="molecule type" value="Genomic_DNA"/>
</dbReference>
<protein>
    <submittedName>
        <fullName evidence="2">Tryptophan transporter</fullName>
    </submittedName>
</protein>
<proteinExistence type="predicted"/>
<feature type="transmembrane region" description="Helical" evidence="1">
    <location>
        <begin position="51"/>
        <end position="71"/>
    </location>
</feature>
<gene>
    <name evidence="2" type="ORF">RWD45_03345</name>
</gene>
<feature type="transmembrane region" description="Helical" evidence="1">
    <location>
        <begin position="77"/>
        <end position="94"/>
    </location>
</feature>
<evidence type="ECO:0000313" key="3">
    <source>
        <dbReference type="Proteomes" id="UP001275315"/>
    </source>
</evidence>
<feature type="transmembrane region" description="Helical" evidence="1">
    <location>
        <begin position="106"/>
        <end position="126"/>
    </location>
</feature>
<keyword evidence="3" id="KW-1185">Reference proteome</keyword>
<accession>A0ABU5CPS3</accession>
<comment type="caution">
    <text evidence="2">The sequence shown here is derived from an EMBL/GenBank/DDBJ whole genome shotgun (WGS) entry which is preliminary data.</text>
</comment>
<keyword evidence="1" id="KW-1133">Transmembrane helix</keyword>